<dbReference type="SMART" id="SM00419">
    <property type="entry name" value="HTH_CRP"/>
    <property type="match status" value="1"/>
</dbReference>
<organism evidence="6 7">
    <name type="scientific">Bradyrhizobium niftali</name>
    <dbReference type="NCBI Taxonomy" id="2560055"/>
    <lineage>
        <taxon>Bacteria</taxon>
        <taxon>Pseudomonadati</taxon>
        <taxon>Pseudomonadota</taxon>
        <taxon>Alphaproteobacteria</taxon>
        <taxon>Hyphomicrobiales</taxon>
        <taxon>Nitrobacteraceae</taxon>
        <taxon>Bradyrhizobium</taxon>
    </lineage>
</organism>
<keyword evidence="7" id="KW-1185">Reference proteome</keyword>
<dbReference type="Gene3D" id="1.10.10.10">
    <property type="entry name" value="Winged helix-like DNA-binding domain superfamily/Winged helix DNA-binding domain"/>
    <property type="match status" value="1"/>
</dbReference>
<dbReference type="GO" id="GO:0003677">
    <property type="term" value="F:DNA binding"/>
    <property type="evidence" value="ECO:0007669"/>
    <property type="project" value="UniProtKB-KW"/>
</dbReference>
<dbReference type="PANTHER" id="PTHR24567:SF68">
    <property type="entry name" value="DNA-BINDING TRANSCRIPTIONAL DUAL REGULATOR CRP"/>
    <property type="match status" value="1"/>
</dbReference>
<evidence type="ECO:0000313" key="7">
    <source>
        <dbReference type="Proteomes" id="UP000297966"/>
    </source>
</evidence>
<dbReference type="PANTHER" id="PTHR24567">
    <property type="entry name" value="CRP FAMILY TRANSCRIPTIONAL REGULATORY PROTEIN"/>
    <property type="match status" value="1"/>
</dbReference>
<dbReference type="InterPro" id="IPR050397">
    <property type="entry name" value="Env_Response_Regulators"/>
</dbReference>
<evidence type="ECO:0000256" key="1">
    <source>
        <dbReference type="ARBA" id="ARBA00023015"/>
    </source>
</evidence>
<dbReference type="PROSITE" id="PS51063">
    <property type="entry name" value="HTH_CRP_2"/>
    <property type="match status" value="1"/>
</dbReference>
<proteinExistence type="predicted"/>
<dbReference type="InterPro" id="IPR036388">
    <property type="entry name" value="WH-like_DNA-bd_sf"/>
</dbReference>
<dbReference type="Proteomes" id="UP000297966">
    <property type="component" value="Unassembled WGS sequence"/>
</dbReference>
<name>A0A4Y9LHD8_9BRAD</name>
<evidence type="ECO:0000256" key="2">
    <source>
        <dbReference type="ARBA" id="ARBA00023125"/>
    </source>
</evidence>
<dbReference type="Pfam" id="PF13545">
    <property type="entry name" value="HTH_Crp_2"/>
    <property type="match status" value="1"/>
</dbReference>
<dbReference type="SUPFAM" id="SSF51206">
    <property type="entry name" value="cAMP-binding domain-like"/>
    <property type="match status" value="1"/>
</dbReference>
<dbReference type="GO" id="GO:0005829">
    <property type="term" value="C:cytosol"/>
    <property type="evidence" value="ECO:0007669"/>
    <property type="project" value="TreeGrafter"/>
</dbReference>
<evidence type="ECO:0000259" key="4">
    <source>
        <dbReference type="PROSITE" id="PS50042"/>
    </source>
</evidence>
<dbReference type="InterPro" id="IPR036390">
    <property type="entry name" value="WH_DNA-bd_sf"/>
</dbReference>
<feature type="domain" description="Cyclic nucleotide-binding" evidence="4">
    <location>
        <begin position="36"/>
        <end position="156"/>
    </location>
</feature>
<dbReference type="InterPro" id="IPR014710">
    <property type="entry name" value="RmlC-like_jellyroll"/>
</dbReference>
<evidence type="ECO:0000256" key="3">
    <source>
        <dbReference type="ARBA" id="ARBA00023163"/>
    </source>
</evidence>
<comment type="caution">
    <text evidence="6">The sequence shown here is derived from an EMBL/GenBank/DDBJ whole genome shotgun (WGS) entry which is preliminary data.</text>
</comment>
<keyword evidence="2" id="KW-0238">DNA-binding</keyword>
<feature type="domain" description="HTH crp-type" evidence="5">
    <location>
        <begin position="170"/>
        <end position="243"/>
    </location>
</feature>
<gene>
    <name evidence="6" type="ORF">E4K65_37750</name>
</gene>
<dbReference type="InterPro" id="IPR012318">
    <property type="entry name" value="HTH_CRP"/>
</dbReference>
<dbReference type="CDD" id="cd00038">
    <property type="entry name" value="CAP_ED"/>
    <property type="match status" value="1"/>
</dbReference>
<evidence type="ECO:0000259" key="5">
    <source>
        <dbReference type="PROSITE" id="PS51063"/>
    </source>
</evidence>
<dbReference type="SUPFAM" id="SSF46785">
    <property type="entry name" value="Winged helix' DNA-binding domain"/>
    <property type="match status" value="1"/>
</dbReference>
<accession>A0A4Y9LHD8</accession>
<reference evidence="6 7" key="1">
    <citation type="submission" date="2019-03" db="EMBL/GenBank/DDBJ databases">
        <title>Bradyrhizobium diversity isolated from nodules of Chamaecrista fasciculata.</title>
        <authorList>
            <person name="Klepa M.S."/>
            <person name="Urquiaga M.O."/>
            <person name="Hungria M."/>
            <person name="Delamuta J.R."/>
        </authorList>
    </citation>
    <scope>NUCLEOTIDE SEQUENCE [LARGE SCALE GENOMIC DNA]</scope>
    <source>
        <strain evidence="6 7">CNPSo 3448</strain>
    </source>
</reference>
<dbReference type="GO" id="GO:0003700">
    <property type="term" value="F:DNA-binding transcription factor activity"/>
    <property type="evidence" value="ECO:0007669"/>
    <property type="project" value="TreeGrafter"/>
</dbReference>
<dbReference type="Gene3D" id="2.60.120.10">
    <property type="entry name" value="Jelly Rolls"/>
    <property type="match status" value="1"/>
</dbReference>
<dbReference type="OrthoDB" id="7827473at2"/>
<dbReference type="SMART" id="SM00100">
    <property type="entry name" value="cNMP"/>
    <property type="match status" value="1"/>
</dbReference>
<keyword evidence="3" id="KW-0804">Transcription</keyword>
<dbReference type="CDD" id="cd00092">
    <property type="entry name" value="HTH_CRP"/>
    <property type="match status" value="1"/>
</dbReference>
<dbReference type="Pfam" id="PF00027">
    <property type="entry name" value="cNMP_binding"/>
    <property type="match status" value="1"/>
</dbReference>
<protein>
    <submittedName>
        <fullName evidence="6">Crp/Fnr family transcriptional regulator</fullName>
    </submittedName>
</protein>
<dbReference type="AlphaFoldDB" id="A0A4Y9LHD8"/>
<dbReference type="InterPro" id="IPR018490">
    <property type="entry name" value="cNMP-bd_dom_sf"/>
</dbReference>
<sequence>MPGLTVEPAMHRANSAIAAGVMLAESDNLVRPLPGLLDGLNRADCNRLRAIGREKALEAGQLVWSQGDTQAGIYLISEGRIRSYYAAPSGREVTLAYWFPGNFVGGPDIFGTGPHMWTSVAAERSRLTFMPGPALRRLALESPAIAVALLDALAFKARCYSAMAQMLGTRSVTERLHSLLIFLSHVYGVKRGDEIVVGMPFTHGDLANLIGSTRQWVTVQLARLQEEGVIRYDRSVISILDLSTLAQQAE</sequence>
<evidence type="ECO:0000313" key="6">
    <source>
        <dbReference type="EMBL" id="TFV41152.1"/>
    </source>
</evidence>
<dbReference type="EMBL" id="SPQT01000031">
    <property type="protein sequence ID" value="TFV41152.1"/>
    <property type="molecule type" value="Genomic_DNA"/>
</dbReference>
<keyword evidence="1" id="KW-0805">Transcription regulation</keyword>
<dbReference type="InterPro" id="IPR000595">
    <property type="entry name" value="cNMP-bd_dom"/>
</dbReference>
<dbReference type="PROSITE" id="PS50042">
    <property type="entry name" value="CNMP_BINDING_3"/>
    <property type="match status" value="1"/>
</dbReference>